<comment type="similarity">
    <text evidence="10 11">Belongs to the TonB-dependent receptor family.</text>
</comment>
<comment type="subcellular location">
    <subcellularLocation>
        <location evidence="1 10">Cell outer membrane</location>
        <topology evidence="1 10">Multi-pass membrane protein</topology>
    </subcellularLocation>
</comment>
<dbReference type="InterPro" id="IPR039426">
    <property type="entry name" value="TonB-dep_rcpt-like"/>
</dbReference>
<evidence type="ECO:0000256" key="7">
    <source>
        <dbReference type="ARBA" id="ARBA00023136"/>
    </source>
</evidence>
<keyword evidence="8 15" id="KW-0675">Receptor</keyword>
<dbReference type="Proteomes" id="UP000243197">
    <property type="component" value="Chromosome"/>
</dbReference>
<dbReference type="GO" id="GO:0044718">
    <property type="term" value="P:siderophore transmembrane transport"/>
    <property type="evidence" value="ECO:0007669"/>
    <property type="project" value="TreeGrafter"/>
</dbReference>
<gene>
    <name evidence="15" type="ORF">JBKA6_0958</name>
</gene>
<evidence type="ECO:0000259" key="14">
    <source>
        <dbReference type="Pfam" id="PF07715"/>
    </source>
</evidence>
<evidence type="ECO:0000256" key="1">
    <source>
        <dbReference type="ARBA" id="ARBA00004571"/>
    </source>
</evidence>
<keyword evidence="7 10" id="KW-0472">Membrane</keyword>
<dbReference type="InterPro" id="IPR037066">
    <property type="entry name" value="Plug_dom_sf"/>
</dbReference>
<feature type="domain" description="TonB-dependent receptor plug" evidence="14">
    <location>
        <begin position="57"/>
        <end position="161"/>
    </location>
</feature>
<dbReference type="PANTHER" id="PTHR30069:SF29">
    <property type="entry name" value="HEMOGLOBIN AND HEMOGLOBIN-HAPTOGLOBIN-BINDING PROTEIN 1-RELATED"/>
    <property type="match status" value="1"/>
</dbReference>
<dbReference type="GO" id="GO:0015344">
    <property type="term" value="F:siderophore uptake transmembrane transporter activity"/>
    <property type="evidence" value="ECO:0007669"/>
    <property type="project" value="TreeGrafter"/>
</dbReference>
<dbReference type="InterPro" id="IPR000531">
    <property type="entry name" value="Beta-barrel_TonB"/>
</dbReference>
<dbReference type="Pfam" id="PF00593">
    <property type="entry name" value="TonB_dep_Rec_b-barrel"/>
    <property type="match status" value="1"/>
</dbReference>
<feature type="domain" description="TonB-dependent receptor-like beta-barrel" evidence="13">
    <location>
        <begin position="209"/>
        <end position="741"/>
    </location>
</feature>
<keyword evidence="3 10" id="KW-1134">Transmembrane beta strand</keyword>
<evidence type="ECO:0000256" key="12">
    <source>
        <dbReference type="SAM" id="SignalP"/>
    </source>
</evidence>
<feature type="signal peptide" evidence="12">
    <location>
        <begin position="1"/>
        <end position="18"/>
    </location>
</feature>
<dbReference type="Pfam" id="PF07715">
    <property type="entry name" value="Plug"/>
    <property type="match status" value="1"/>
</dbReference>
<keyword evidence="5 12" id="KW-0732">Signal</keyword>
<dbReference type="EMBL" id="AP014564">
    <property type="protein sequence ID" value="BAV94971.1"/>
    <property type="molecule type" value="Genomic_DNA"/>
</dbReference>
<dbReference type="Gene3D" id="2.170.130.10">
    <property type="entry name" value="TonB-dependent receptor, plug domain"/>
    <property type="match status" value="1"/>
</dbReference>
<proteinExistence type="inferred from homology"/>
<dbReference type="RefSeq" id="WP_096686382.1">
    <property type="nucleotide sequence ID" value="NZ_AP014564.1"/>
</dbReference>
<reference evidence="15 16" key="1">
    <citation type="submission" date="2014-03" db="EMBL/GenBank/DDBJ databases">
        <title>complete genome sequence of Flavobacteriaceae bacterium JBKA-6.</title>
        <authorList>
            <person name="Takano T."/>
            <person name="Nakamura Y."/>
            <person name="Takuma S."/>
            <person name="Yasuike M."/>
            <person name="Matsuyama T."/>
            <person name="Sakai T."/>
            <person name="Fujiwara A."/>
            <person name="Kimoto K."/>
            <person name="Fukuda Y."/>
            <person name="Kondo H."/>
            <person name="Hirono I."/>
            <person name="Nakayasu C."/>
        </authorList>
    </citation>
    <scope>NUCLEOTIDE SEQUENCE [LARGE SCALE GENOMIC DNA]</scope>
    <source>
        <strain evidence="15 16">JBKA-6</strain>
    </source>
</reference>
<dbReference type="OrthoDB" id="9764669at2"/>
<evidence type="ECO:0000256" key="10">
    <source>
        <dbReference type="PROSITE-ProRule" id="PRU01360"/>
    </source>
</evidence>
<feature type="chain" id="PRO_5012181786" evidence="12">
    <location>
        <begin position="19"/>
        <end position="770"/>
    </location>
</feature>
<evidence type="ECO:0000313" key="16">
    <source>
        <dbReference type="Proteomes" id="UP000243197"/>
    </source>
</evidence>
<evidence type="ECO:0000256" key="6">
    <source>
        <dbReference type="ARBA" id="ARBA00023077"/>
    </source>
</evidence>
<dbReference type="GO" id="GO:0009279">
    <property type="term" value="C:cell outer membrane"/>
    <property type="evidence" value="ECO:0007669"/>
    <property type="project" value="UniProtKB-SubCell"/>
</dbReference>
<evidence type="ECO:0000256" key="8">
    <source>
        <dbReference type="ARBA" id="ARBA00023170"/>
    </source>
</evidence>
<dbReference type="InterPro" id="IPR012910">
    <property type="entry name" value="Plug_dom"/>
</dbReference>
<protein>
    <submittedName>
        <fullName evidence="15">TonB-dependent receptor</fullName>
    </submittedName>
</protein>
<sequence>MKKSKLILISLISLRVIAQHDNTDDITSKRDTIEFIKSMDLSEIILTSDKKYKKVTHSTVPVTLISRGQLKNAGDGQLINILGSTMGINIDSSDGDTPKLQLQGLDQEYTLMLVNGVQILSKNVDDYPDLNEIVDIDNIKQIEIIKGSASSEYGSQAVAGVINIITKPILENKLSGSFRYTKFNDLGGSLHTQYCSDNKWNISTDIGFSKNLPYFPYINSEQNSVKKKDLYSKFRFASVFSSQNTPDLKTYTSSRLNFKRKSYYSEVSNQNSYSDLLNFNLAPTITYDVSERLSTKLSIFSSIHSYKQTKKGKLAEYSQGSLEGEYILEHKLSNGDKMVYGIGNNFEEVLKLDNRTIDPIPEREYEYMHAYARKHNVKFYAGRVSPRLVSHKKKDYKDPVYFYDFYSYGQYSAKFFEKLEVVLGLRFNFSLNSGTGVGVNLDPKASFKYDITDYIDIKVSVAKGIRTPNLKHYYVLSEDDSSNILLGSERLGQEAFSKYLDYRVSEEVRDYFNKYNVPVVGLGDTEIDYKYWKIYASILIPESSIGTNIELTYKPIDAIDLKLELFRNDIENMIEKANLFRFHIGSYVKTYVNIGSVFTQGIALSSNYEINDNISLSIGCQYLEAKDKVVLEDIRAGKIFSKKSKSDKNKIVVKESDYGGLENRPKYSGNIKLFLNDILEGISTNISFQYKGRMGVNSHFNHNEIIDSEEEYSKPTYVVDMGLTKRFLEDRLKFILEIDNVFNQTPSTEYYTLKSSRPRSYNITLRYEIL</sequence>
<name>A0A1J1EAK6_9FLAO</name>
<keyword evidence="6 11" id="KW-0798">TonB box</keyword>
<keyword evidence="2 10" id="KW-0813">Transport</keyword>
<dbReference type="SUPFAM" id="SSF56935">
    <property type="entry name" value="Porins"/>
    <property type="match status" value="1"/>
</dbReference>
<organism evidence="15 16">
    <name type="scientific">Ichthyobacterium seriolicida</name>
    <dbReference type="NCBI Taxonomy" id="242600"/>
    <lineage>
        <taxon>Bacteria</taxon>
        <taxon>Pseudomonadati</taxon>
        <taxon>Bacteroidota</taxon>
        <taxon>Flavobacteriia</taxon>
        <taxon>Flavobacteriales</taxon>
        <taxon>Ichthyobacteriaceae</taxon>
        <taxon>Ichthyobacterium</taxon>
    </lineage>
</organism>
<dbReference type="KEGG" id="ise:JBKA6_0958"/>
<keyword evidence="4 10" id="KW-0812">Transmembrane</keyword>
<accession>A0A1J1EAK6</accession>
<keyword evidence="16" id="KW-1185">Reference proteome</keyword>
<evidence type="ECO:0000313" key="15">
    <source>
        <dbReference type="EMBL" id="BAV94971.1"/>
    </source>
</evidence>
<evidence type="ECO:0000259" key="13">
    <source>
        <dbReference type="Pfam" id="PF00593"/>
    </source>
</evidence>
<evidence type="ECO:0000256" key="3">
    <source>
        <dbReference type="ARBA" id="ARBA00022452"/>
    </source>
</evidence>
<dbReference type="PANTHER" id="PTHR30069">
    <property type="entry name" value="TONB-DEPENDENT OUTER MEMBRANE RECEPTOR"/>
    <property type="match status" value="1"/>
</dbReference>
<dbReference type="AlphaFoldDB" id="A0A1J1EAK6"/>
<keyword evidence="9 10" id="KW-0998">Cell outer membrane</keyword>
<dbReference type="InterPro" id="IPR036942">
    <property type="entry name" value="Beta-barrel_TonB_sf"/>
</dbReference>
<evidence type="ECO:0000256" key="9">
    <source>
        <dbReference type="ARBA" id="ARBA00023237"/>
    </source>
</evidence>
<evidence type="ECO:0000256" key="2">
    <source>
        <dbReference type="ARBA" id="ARBA00022448"/>
    </source>
</evidence>
<evidence type="ECO:0000256" key="11">
    <source>
        <dbReference type="RuleBase" id="RU003357"/>
    </source>
</evidence>
<evidence type="ECO:0000256" key="5">
    <source>
        <dbReference type="ARBA" id="ARBA00022729"/>
    </source>
</evidence>
<dbReference type="PROSITE" id="PS52016">
    <property type="entry name" value="TONB_DEPENDENT_REC_3"/>
    <property type="match status" value="1"/>
</dbReference>
<dbReference type="Gene3D" id="2.40.170.20">
    <property type="entry name" value="TonB-dependent receptor, beta-barrel domain"/>
    <property type="match status" value="1"/>
</dbReference>
<evidence type="ECO:0000256" key="4">
    <source>
        <dbReference type="ARBA" id="ARBA00022692"/>
    </source>
</evidence>